<dbReference type="PANTHER" id="PTHR48075:SF5">
    <property type="entry name" value="3-HYDROXYBUTYRYL-COA DEHYDROGENASE"/>
    <property type="match status" value="1"/>
</dbReference>
<feature type="domain" description="3-hydroxyacyl-CoA dehydrogenase NAD binding" evidence="3">
    <location>
        <begin position="3"/>
        <end position="179"/>
    </location>
</feature>
<dbReference type="RefSeq" id="WP_251781273.1">
    <property type="nucleotide sequence ID" value="NZ_JAMKFE010000022.1"/>
</dbReference>
<evidence type="ECO:0000259" key="2">
    <source>
        <dbReference type="Pfam" id="PF00725"/>
    </source>
</evidence>
<protein>
    <submittedName>
        <fullName evidence="4">3-hydroxyacyl-CoA dehydrogenase family protein</fullName>
    </submittedName>
</protein>
<keyword evidence="1" id="KW-0560">Oxidoreductase</keyword>
<evidence type="ECO:0000313" key="4">
    <source>
        <dbReference type="EMBL" id="MCM5682731.1"/>
    </source>
</evidence>
<dbReference type="Proteomes" id="UP001165541">
    <property type="component" value="Unassembled WGS sequence"/>
</dbReference>
<feature type="domain" description="3-hydroxyacyl-CoA dehydrogenase C-terminal" evidence="2">
    <location>
        <begin position="184"/>
        <end position="282"/>
    </location>
</feature>
<evidence type="ECO:0000259" key="3">
    <source>
        <dbReference type="Pfam" id="PF02737"/>
    </source>
</evidence>
<sequence length="301" mass="32344">MEVAVAGAGLMGCGIATRLAASGLAVTLYDSHAGSLDKAASRCAEVFEELVDGGAMTEGAASVALGRIALTPRLTGLQQATMVIEAVVEVLDVKHRLYALLEDTLAPHAVIASSTSGFTPDSLAGGMRHPERFLVAHFWNPPHLIPLVEVLACRQTRPSAVASTVSLLAQAGCEPVVLHKAVPGFIGNRFQFAVLREALHMLREGVADAATIDQVMKHSVGRRYRHLGPLEGADLGGLDTFLSIARHLMPQLAKSEDVLALLDEHVRHGRTGRASGEGFYTWNDEKLVWLRQVRLAMLRQR</sequence>
<keyword evidence="5" id="KW-1185">Reference proteome</keyword>
<dbReference type="Gene3D" id="1.10.1040.10">
    <property type="entry name" value="N-(1-d-carboxylethyl)-l-norvaline Dehydrogenase, domain 2"/>
    <property type="match status" value="1"/>
</dbReference>
<dbReference type="PIRSF" id="PIRSF000105">
    <property type="entry name" value="HCDH"/>
    <property type="match status" value="1"/>
</dbReference>
<dbReference type="InterPro" id="IPR006108">
    <property type="entry name" value="3HC_DH_C"/>
</dbReference>
<accession>A0ABT0YVF3</accession>
<dbReference type="EMBL" id="JAMKFE010000022">
    <property type="protein sequence ID" value="MCM5682731.1"/>
    <property type="molecule type" value="Genomic_DNA"/>
</dbReference>
<dbReference type="PANTHER" id="PTHR48075">
    <property type="entry name" value="3-HYDROXYACYL-COA DEHYDROGENASE FAMILY PROTEIN"/>
    <property type="match status" value="1"/>
</dbReference>
<name>A0ABT0YVF3_9BURK</name>
<gene>
    <name evidence="4" type="ORF">M8A51_24630</name>
</gene>
<dbReference type="InterPro" id="IPR006176">
    <property type="entry name" value="3-OHacyl-CoA_DH_NAD-bd"/>
</dbReference>
<dbReference type="SUPFAM" id="SSF51735">
    <property type="entry name" value="NAD(P)-binding Rossmann-fold domains"/>
    <property type="match status" value="1"/>
</dbReference>
<dbReference type="SUPFAM" id="SSF48179">
    <property type="entry name" value="6-phosphogluconate dehydrogenase C-terminal domain-like"/>
    <property type="match status" value="1"/>
</dbReference>
<evidence type="ECO:0000313" key="5">
    <source>
        <dbReference type="Proteomes" id="UP001165541"/>
    </source>
</evidence>
<dbReference type="Pfam" id="PF00725">
    <property type="entry name" value="3HCDH"/>
    <property type="match status" value="1"/>
</dbReference>
<dbReference type="Gene3D" id="3.40.50.720">
    <property type="entry name" value="NAD(P)-binding Rossmann-like Domain"/>
    <property type="match status" value="1"/>
</dbReference>
<dbReference type="Pfam" id="PF02737">
    <property type="entry name" value="3HCDH_N"/>
    <property type="match status" value="1"/>
</dbReference>
<organism evidence="4 5">
    <name type="scientific">Caldimonas mangrovi</name>
    <dbReference type="NCBI Taxonomy" id="2944811"/>
    <lineage>
        <taxon>Bacteria</taxon>
        <taxon>Pseudomonadati</taxon>
        <taxon>Pseudomonadota</taxon>
        <taxon>Betaproteobacteria</taxon>
        <taxon>Burkholderiales</taxon>
        <taxon>Sphaerotilaceae</taxon>
        <taxon>Caldimonas</taxon>
    </lineage>
</organism>
<proteinExistence type="predicted"/>
<comment type="caution">
    <text evidence="4">The sequence shown here is derived from an EMBL/GenBank/DDBJ whole genome shotgun (WGS) entry which is preliminary data.</text>
</comment>
<dbReference type="InterPro" id="IPR008927">
    <property type="entry name" value="6-PGluconate_DH-like_C_sf"/>
</dbReference>
<reference evidence="4" key="1">
    <citation type="submission" date="2022-05" db="EMBL/GenBank/DDBJ databases">
        <title>Schlegelella sp. nov., isolated from mangrove soil.</title>
        <authorList>
            <person name="Liu Y."/>
            <person name="Ge X."/>
            <person name="Liu W."/>
        </authorList>
    </citation>
    <scope>NUCLEOTIDE SEQUENCE</scope>
    <source>
        <strain evidence="4">S2-27</strain>
    </source>
</reference>
<dbReference type="InterPro" id="IPR013328">
    <property type="entry name" value="6PGD_dom2"/>
</dbReference>
<dbReference type="InterPro" id="IPR036291">
    <property type="entry name" value="NAD(P)-bd_dom_sf"/>
</dbReference>
<dbReference type="InterPro" id="IPR022694">
    <property type="entry name" value="3-OHacyl-CoA_DH"/>
</dbReference>
<evidence type="ECO:0000256" key="1">
    <source>
        <dbReference type="ARBA" id="ARBA00023002"/>
    </source>
</evidence>